<organism evidence="1 2">
    <name type="scientific">Zarea fungicola</name>
    <dbReference type="NCBI Taxonomy" id="93591"/>
    <lineage>
        <taxon>Eukaryota</taxon>
        <taxon>Fungi</taxon>
        <taxon>Dikarya</taxon>
        <taxon>Ascomycota</taxon>
        <taxon>Pezizomycotina</taxon>
        <taxon>Sordariomycetes</taxon>
        <taxon>Hypocreomycetidae</taxon>
        <taxon>Hypocreales</taxon>
        <taxon>Cordycipitaceae</taxon>
        <taxon>Zarea</taxon>
    </lineage>
</organism>
<accession>A0ACC1NJQ9</accession>
<reference evidence="1" key="1">
    <citation type="submission" date="2022-08" db="EMBL/GenBank/DDBJ databases">
        <title>Genome Sequence of Lecanicillium fungicola.</title>
        <authorList>
            <person name="Buettner E."/>
        </authorList>
    </citation>
    <scope>NUCLEOTIDE SEQUENCE</scope>
    <source>
        <strain evidence="1">Babe33</strain>
    </source>
</reference>
<dbReference type="Proteomes" id="UP001143910">
    <property type="component" value="Unassembled WGS sequence"/>
</dbReference>
<sequence>MAVDSSSIVKLVIYPCLAPCALYCFIKHGRHGILAWFYVQLFCILRIVSGGVGLHTTGNPLTSTILNSIGLSPLMLAAAGLLHEVRKICMPDENRRLGLFLDVKYHGIVAVGMILSIVAVVKLEDGPRNSSATNLSLLKAGMAITATAFGLLAVWTIVTFLQVNHVTRYSKSELTRAGTTMIYGVFTVLPLIALRLGYGMSVLLIRVEHPWSSFIRSTAALTLLEVIPEILIILVYLVVGLYNRDIKKHLRVVEREELVVRQATSSKPRNSISLSDRR</sequence>
<protein>
    <submittedName>
        <fullName evidence="1">Uncharacterized protein</fullName>
    </submittedName>
</protein>
<evidence type="ECO:0000313" key="2">
    <source>
        <dbReference type="Proteomes" id="UP001143910"/>
    </source>
</evidence>
<evidence type="ECO:0000313" key="1">
    <source>
        <dbReference type="EMBL" id="KAJ2979515.1"/>
    </source>
</evidence>
<dbReference type="EMBL" id="JANJQO010000276">
    <property type="protein sequence ID" value="KAJ2979515.1"/>
    <property type="molecule type" value="Genomic_DNA"/>
</dbReference>
<keyword evidence="2" id="KW-1185">Reference proteome</keyword>
<name>A0ACC1NJQ9_9HYPO</name>
<comment type="caution">
    <text evidence="1">The sequence shown here is derived from an EMBL/GenBank/DDBJ whole genome shotgun (WGS) entry which is preliminary data.</text>
</comment>
<proteinExistence type="predicted"/>
<gene>
    <name evidence="1" type="ORF">NQ176_g3204</name>
</gene>